<dbReference type="KEGG" id="bgt:106069830"/>
<keyword evidence="8" id="KW-0915">Sodium</keyword>
<dbReference type="PANTHER" id="PTHR11616:SF321">
    <property type="entry name" value="SODIUM-DEPENDENT NUTRIENT AMINO ACID TRANSPORTER 1-RELATED"/>
    <property type="match status" value="1"/>
</dbReference>
<dbReference type="SUPFAM" id="SSF161070">
    <property type="entry name" value="SNF-like"/>
    <property type="match status" value="1"/>
</dbReference>
<feature type="transmembrane region" description="Helical" evidence="11">
    <location>
        <begin position="256"/>
        <end position="274"/>
    </location>
</feature>
<dbReference type="PROSITE" id="PS50267">
    <property type="entry name" value="NA_NEUROTRAN_SYMP_3"/>
    <property type="match status" value="1"/>
</dbReference>
<feature type="compositionally biased region" description="Polar residues" evidence="10">
    <location>
        <begin position="608"/>
        <end position="617"/>
    </location>
</feature>
<gene>
    <name evidence="12" type="primary">106069830</name>
</gene>
<evidence type="ECO:0008006" key="14">
    <source>
        <dbReference type="Google" id="ProtNLM"/>
    </source>
</evidence>
<keyword evidence="8" id="KW-0479">Metal-binding</keyword>
<feature type="region of interest" description="Disordered" evidence="10">
    <location>
        <begin position="596"/>
        <end position="617"/>
    </location>
</feature>
<feature type="transmembrane region" description="Helical" evidence="11">
    <location>
        <begin position="427"/>
        <end position="444"/>
    </location>
</feature>
<feature type="transmembrane region" description="Helical" evidence="11">
    <location>
        <begin position="64"/>
        <end position="84"/>
    </location>
</feature>
<proteinExistence type="inferred from homology"/>
<dbReference type="EnsemblMetazoa" id="BGLB034599-RB">
    <property type="protein sequence ID" value="BGLB034599-PB"/>
    <property type="gene ID" value="BGLB034599"/>
</dbReference>
<evidence type="ECO:0000256" key="4">
    <source>
        <dbReference type="ARBA" id="ARBA00022692"/>
    </source>
</evidence>
<feature type="transmembrane region" description="Helical" evidence="11">
    <location>
        <begin position="507"/>
        <end position="532"/>
    </location>
</feature>
<accession>A0A2C9LSV5</accession>
<evidence type="ECO:0000256" key="7">
    <source>
        <dbReference type="ARBA" id="ARBA00023180"/>
    </source>
</evidence>
<name>A0A2C9LSV5_BIOGL</name>
<dbReference type="VEuPathDB" id="VectorBase:BGLAX_029396"/>
<dbReference type="Proteomes" id="UP000076420">
    <property type="component" value="Unassembled WGS sequence"/>
</dbReference>
<feature type="transmembrane region" description="Helical" evidence="11">
    <location>
        <begin position="33"/>
        <end position="52"/>
    </location>
</feature>
<feature type="transmembrane region" description="Helical" evidence="11">
    <location>
        <begin position="171"/>
        <end position="193"/>
    </location>
</feature>
<keyword evidence="4 11" id="KW-0812">Transmembrane</keyword>
<evidence type="ECO:0000256" key="5">
    <source>
        <dbReference type="ARBA" id="ARBA00022989"/>
    </source>
</evidence>
<comment type="similarity">
    <text evidence="2">Belongs to the sodium:neurotransmitter symporter (SNF) (TC 2.A.22) family.</text>
</comment>
<evidence type="ECO:0000256" key="10">
    <source>
        <dbReference type="SAM" id="MobiDB-lite"/>
    </source>
</evidence>
<evidence type="ECO:0000313" key="13">
    <source>
        <dbReference type="Proteomes" id="UP000076420"/>
    </source>
</evidence>
<reference evidence="12" key="1">
    <citation type="submission" date="2020-05" db="UniProtKB">
        <authorList>
            <consortium name="EnsemblMetazoa"/>
        </authorList>
    </citation>
    <scope>IDENTIFICATION</scope>
    <source>
        <strain evidence="12">BB02</strain>
    </source>
</reference>
<keyword evidence="9" id="KW-1015">Disulfide bond</keyword>
<evidence type="ECO:0000256" key="2">
    <source>
        <dbReference type="ARBA" id="ARBA00006459"/>
    </source>
</evidence>
<evidence type="ECO:0000313" key="12">
    <source>
        <dbReference type="EnsemblMetazoa" id="BGLB034599-PB"/>
    </source>
</evidence>
<dbReference type="PANTHER" id="PTHR11616">
    <property type="entry name" value="SODIUM/CHLORIDE DEPENDENT TRANSPORTER"/>
    <property type="match status" value="1"/>
</dbReference>
<comment type="subcellular location">
    <subcellularLocation>
        <location evidence="1">Membrane</location>
        <topology evidence="1">Multi-pass membrane protein</topology>
    </subcellularLocation>
</comment>
<dbReference type="VEuPathDB" id="VectorBase:BGLB034599"/>
<dbReference type="InterPro" id="IPR000175">
    <property type="entry name" value="Na/ntran_symport"/>
</dbReference>
<feature type="transmembrane region" description="Helical" evidence="11">
    <location>
        <begin position="286"/>
        <end position="308"/>
    </location>
</feature>
<evidence type="ECO:0000256" key="3">
    <source>
        <dbReference type="ARBA" id="ARBA00022448"/>
    </source>
</evidence>
<dbReference type="AlphaFoldDB" id="A0A2C9LSV5"/>
<keyword evidence="7" id="KW-0325">Glycoprotein</keyword>
<feature type="transmembrane region" description="Helical" evidence="11">
    <location>
        <begin position="388"/>
        <end position="407"/>
    </location>
</feature>
<organism evidence="12 13">
    <name type="scientific">Biomphalaria glabrata</name>
    <name type="common">Bloodfluke planorb</name>
    <name type="synonym">Freshwater snail</name>
    <dbReference type="NCBI Taxonomy" id="6526"/>
    <lineage>
        <taxon>Eukaryota</taxon>
        <taxon>Metazoa</taxon>
        <taxon>Spiralia</taxon>
        <taxon>Lophotrochozoa</taxon>
        <taxon>Mollusca</taxon>
        <taxon>Gastropoda</taxon>
        <taxon>Heterobranchia</taxon>
        <taxon>Euthyneura</taxon>
        <taxon>Panpulmonata</taxon>
        <taxon>Hygrophila</taxon>
        <taxon>Lymnaeoidea</taxon>
        <taxon>Planorbidae</taxon>
        <taxon>Biomphalaria</taxon>
    </lineage>
</organism>
<dbReference type="GO" id="GO:0089718">
    <property type="term" value="P:amino acid import across plasma membrane"/>
    <property type="evidence" value="ECO:0007669"/>
    <property type="project" value="TreeGrafter"/>
</dbReference>
<feature type="binding site" evidence="8">
    <location>
        <position position="355"/>
    </location>
    <ligand>
        <name>Na(+)</name>
        <dbReference type="ChEBI" id="CHEBI:29101"/>
        <label>1</label>
    </ligand>
</feature>
<feature type="transmembrane region" description="Helical" evidence="11">
    <location>
        <begin position="346"/>
        <end position="368"/>
    </location>
</feature>
<dbReference type="InterPro" id="IPR037272">
    <property type="entry name" value="SNS_sf"/>
</dbReference>
<keyword evidence="3" id="KW-0813">Transport</keyword>
<evidence type="ECO:0000256" key="1">
    <source>
        <dbReference type="ARBA" id="ARBA00004141"/>
    </source>
</evidence>
<evidence type="ECO:0000256" key="11">
    <source>
        <dbReference type="SAM" id="Phobius"/>
    </source>
</evidence>
<protein>
    <recommendedName>
        <fullName evidence="14">Transporter</fullName>
    </recommendedName>
</protein>
<dbReference type="GO" id="GO:0005283">
    <property type="term" value="F:amino acid:sodium symporter activity"/>
    <property type="evidence" value="ECO:0007669"/>
    <property type="project" value="TreeGrafter"/>
</dbReference>
<evidence type="ECO:0000256" key="8">
    <source>
        <dbReference type="PIRSR" id="PIRSR600175-1"/>
    </source>
</evidence>
<dbReference type="GO" id="GO:0046872">
    <property type="term" value="F:metal ion binding"/>
    <property type="evidence" value="ECO:0007669"/>
    <property type="project" value="UniProtKB-KW"/>
</dbReference>
<dbReference type="EnsemblMetazoa" id="BGLB034599-RA">
    <property type="protein sequence ID" value="BGLB034599-PA"/>
    <property type="gene ID" value="BGLB034599"/>
</dbReference>
<feature type="transmembrane region" description="Helical" evidence="11">
    <location>
        <begin position="7"/>
        <end position="27"/>
    </location>
</feature>
<dbReference type="OrthoDB" id="6125674at2759"/>
<keyword evidence="6 11" id="KW-0472">Membrane</keyword>
<dbReference type="Pfam" id="PF00209">
    <property type="entry name" value="SNF"/>
    <property type="match status" value="1"/>
</dbReference>
<evidence type="ECO:0000256" key="9">
    <source>
        <dbReference type="PIRSR" id="PIRSR600175-2"/>
    </source>
</evidence>
<sequence>MSLDIPSWNIVEFVVICFYSCYLSFIYAPEGGLTVVAVYVPLVLLGVPAVFVQLKLGGYLQRGLVGVFSLFFPFWKGVGIAALFDLLLQLSTLAPLVAQLGTYAFIAISKEDYIWGNCENMNYQEACDPQGVSMSRPANIFYKQAFLQVSSDIQNINGFPQWQFTDLARKAGISLMPVTLAIIWVLVTLFVGFGARVCGWILFLLAPAAISCLLTVLGYGYHHLNNTHTVDYLKTLYMFHESEGDVLEKWLKGFKLLIYTFPMWTPICCTMGKFCGKSQRIRNMTWIALVAVFVLVSQLPNLAMAPYLGNLLNSGQHFSIASDISRIMIQMPEAFTTFKIPHAYGFVFYLSAFLLTLMFLCIGTLTIVDNIVESLRHWIDKHTCSKIAVHLLITFLVMLVAMGLGIIQTTKAGHYYYLLFTQSFDKLRFLIIILIAFGLMIVYVKQNFGLIERIVMGFWFTISALISSGLWLYHLYIQLDFHSTNIKLDDITKSKEEPNYLPQEWTWVSWAIAGFPFIGILLGAIHACFSACKDSSQKCRKLCCGMTERIREQNGDDFSPPPLHPSEPSAPPYMYSYIDRSMNGTHRHEDYDLDHYKLDYDPPETEPLTRNNRSTRI</sequence>
<feature type="disulfide bond" evidence="9">
    <location>
        <begin position="118"/>
        <end position="127"/>
    </location>
</feature>
<feature type="transmembrane region" description="Helical" evidence="11">
    <location>
        <begin position="200"/>
        <end position="221"/>
    </location>
</feature>
<evidence type="ECO:0000256" key="6">
    <source>
        <dbReference type="ARBA" id="ARBA00023136"/>
    </source>
</evidence>
<dbReference type="GO" id="GO:0005886">
    <property type="term" value="C:plasma membrane"/>
    <property type="evidence" value="ECO:0007669"/>
    <property type="project" value="TreeGrafter"/>
</dbReference>
<feature type="transmembrane region" description="Helical" evidence="11">
    <location>
        <begin position="456"/>
        <end position="476"/>
    </location>
</feature>
<keyword evidence="5 11" id="KW-1133">Transmembrane helix</keyword>